<proteinExistence type="predicted"/>
<evidence type="ECO:0000313" key="2">
    <source>
        <dbReference type="Proteomes" id="UP001060112"/>
    </source>
</evidence>
<protein>
    <submittedName>
        <fullName evidence="1">Uncharacterized protein</fullName>
    </submittedName>
</protein>
<dbReference type="Proteomes" id="UP001060112">
    <property type="component" value="Chromosome"/>
</dbReference>
<sequence>MKNKEILELLKKVRNIEDIQQKMLEEYELPDDMEITDSMMLGYLLGYINKILERR</sequence>
<name>A0ABY5I643_9FIRM</name>
<organism evidence="1 2">
    <name type="scientific">Allocoprobacillus halotolerans</name>
    <dbReference type="NCBI Taxonomy" id="2944914"/>
    <lineage>
        <taxon>Bacteria</taxon>
        <taxon>Bacillati</taxon>
        <taxon>Bacillota</taxon>
        <taxon>Erysipelotrichia</taxon>
        <taxon>Erysipelotrichales</taxon>
        <taxon>Erysipelotrichaceae</taxon>
        <taxon>Allocoprobacillus</taxon>
    </lineage>
</organism>
<reference evidence="1" key="1">
    <citation type="submission" date="2022-07" db="EMBL/GenBank/DDBJ databases">
        <title>Faecal culturing of patients with breast cancer.</title>
        <authorList>
            <person name="Teng N.M.Y."/>
            <person name="Kiu R."/>
            <person name="Evans R."/>
            <person name="Baker D.J."/>
            <person name="Zenner C."/>
            <person name="Robinson S.D."/>
            <person name="Hall L.J."/>
        </authorList>
    </citation>
    <scope>NUCLEOTIDE SEQUENCE</scope>
    <source>
        <strain evidence="1">LH1062</strain>
    </source>
</reference>
<keyword evidence="2" id="KW-1185">Reference proteome</keyword>
<gene>
    <name evidence="1" type="ORF">NMU03_00880</name>
</gene>
<accession>A0ABY5I643</accession>
<dbReference type="RefSeq" id="WP_290140503.1">
    <property type="nucleotide sequence ID" value="NZ_CP101620.1"/>
</dbReference>
<dbReference type="EMBL" id="CP101620">
    <property type="protein sequence ID" value="UTY39420.1"/>
    <property type="molecule type" value="Genomic_DNA"/>
</dbReference>
<evidence type="ECO:0000313" key="1">
    <source>
        <dbReference type="EMBL" id="UTY39420.1"/>
    </source>
</evidence>